<name>A0ACC1TSU5_9AGAR</name>
<comment type="caution">
    <text evidence="1">The sequence shown here is derived from an EMBL/GenBank/DDBJ whole genome shotgun (WGS) entry which is preliminary data.</text>
</comment>
<dbReference type="Proteomes" id="UP001163835">
    <property type="component" value="Unassembled WGS sequence"/>
</dbReference>
<evidence type="ECO:0000313" key="2">
    <source>
        <dbReference type="Proteomes" id="UP001163835"/>
    </source>
</evidence>
<sequence length="93" mass="10014">MTLVFADLQTTWVGTVAGGSGDHILSDVMTHTLAGQSGVGDHGLEGIQKFCDMHECRNKCKNLGFGLPKTAAFKENKEPSTEEESGEDSRTEQ</sequence>
<proteinExistence type="predicted"/>
<gene>
    <name evidence="1" type="ORF">F5876DRAFT_79488</name>
</gene>
<keyword evidence="2" id="KW-1185">Reference proteome</keyword>
<accession>A0ACC1TSU5</accession>
<reference evidence="1" key="1">
    <citation type="submission" date="2022-09" db="EMBL/GenBank/DDBJ databases">
        <title>A Global Phylogenomic Analysis of the Shiitake Genus Lentinula.</title>
        <authorList>
            <consortium name="DOE Joint Genome Institute"/>
            <person name="Sierra-Patev S."/>
            <person name="Min B."/>
            <person name="Naranjo-Ortiz M."/>
            <person name="Looney B."/>
            <person name="Konkel Z."/>
            <person name="Slot J.C."/>
            <person name="Sakamoto Y."/>
            <person name="Steenwyk J.L."/>
            <person name="Rokas A."/>
            <person name="Carro J."/>
            <person name="Camarero S."/>
            <person name="Ferreira P."/>
            <person name="Molpeceres G."/>
            <person name="Ruiz-Duenas F.J."/>
            <person name="Serrano A."/>
            <person name="Henrissat B."/>
            <person name="Drula E."/>
            <person name="Hughes K.W."/>
            <person name="Mata J.L."/>
            <person name="Ishikawa N.K."/>
            <person name="Vargas-Isla R."/>
            <person name="Ushijima S."/>
            <person name="Smith C.A."/>
            <person name="Ahrendt S."/>
            <person name="Andreopoulos W."/>
            <person name="He G."/>
            <person name="Labutti K."/>
            <person name="Lipzen A."/>
            <person name="Ng V."/>
            <person name="Riley R."/>
            <person name="Sandor L."/>
            <person name="Barry K."/>
            <person name="Martinez A.T."/>
            <person name="Xiao Y."/>
            <person name="Gibbons J.G."/>
            <person name="Terashima K."/>
            <person name="Grigoriev I.V."/>
            <person name="Hibbett D.S."/>
        </authorList>
    </citation>
    <scope>NUCLEOTIDE SEQUENCE</scope>
    <source>
        <strain evidence="1">TMI1499</strain>
    </source>
</reference>
<organism evidence="1 2">
    <name type="scientific">Lentinula aff. lateritia</name>
    <dbReference type="NCBI Taxonomy" id="2804960"/>
    <lineage>
        <taxon>Eukaryota</taxon>
        <taxon>Fungi</taxon>
        <taxon>Dikarya</taxon>
        <taxon>Basidiomycota</taxon>
        <taxon>Agaricomycotina</taxon>
        <taxon>Agaricomycetes</taxon>
        <taxon>Agaricomycetidae</taxon>
        <taxon>Agaricales</taxon>
        <taxon>Marasmiineae</taxon>
        <taxon>Omphalotaceae</taxon>
        <taxon>Lentinula</taxon>
    </lineage>
</organism>
<protein>
    <submittedName>
        <fullName evidence="1">Uncharacterized protein</fullName>
    </submittedName>
</protein>
<dbReference type="EMBL" id="MU795285">
    <property type="protein sequence ID" value="KAJ3807661.1"/>
    <property type="molecule type" value="Genomic_DNA"/>
</dbReference>
<evidence type="ECO:0000313" key="1">
    <source>
        <dbReference type="EMBL" id="KAJ3807661.1"/>
    </source>
</evidence>